<dbReference type="SUPFAM" id="SSF56059">
    <property type="entry name" value="Glutathione synthetase ATP-binding domain-like"/>
    <property type="match status" value="1"/>
</dbReference>
<dbReference type="Proteomes" id="UP000886787">
    <property type="component" value="Unassembled WGS sequence"/>
</dbReference>
<protein>
    <recommendedName>
        <fullName evidence="1">Alpha-L-glutamate ligase-related protein ATP-grasp domain-containing protein</fullName>
    </recommendedName>
</protein>
<sequence length="338" mass="38057">MSLKYIARMAGGASLEKMKKVIDAIHRKTGKSKAELFFDMVNCSLRYGAGYYDYQIFEFYNMNARQRRTYMTRVKNKRLIMHANDQSYSYIFDQKNVFDKRFKPFLGREVLDLKEIDFSAFAAFVQGKEAFFAKPYVGESGKGIEKIQTANFADAKALYTYVKDPRKNFGLIEEVIVQHKAAAAIYPCSLNCLRIVTLVEKGVPHILYAVFKMGNNGNFVDNLENGGIACSFDLETGKINGPGHTSALINYDKHPYTGVSFVGYSLPYMEQIKALVKKAALVVPQIRYVGWDVCITENGPAIVEGNDYPAYDFPQLPDPGKPRTGLLAKVQAVLPDFK</sequence>
<feature type="domain" description="Alpha-L-glutamate ligase-related protein ATP-grasp" evidence="1">
    <location>
        <begin position="76"/>
        <end position="318"/>
    </location>
</feature>
<reference evidence="2" key="2">
    <citation type="journal article" date="2021" name="PeerJ">
        <title>Extensive microbial diversity within the chicken gut microbiome revealed by metagenomics and culture.</title>
        <authorList>
            <person name="Gilroy R."/>
            <person name="Ravi A."/>
            <person name="Getino M."/>
            <person name="Pursley I."/>
            <person name="Horton D.L."/>
            <person name="Alikhan N.F."/>
            <person name="Baker D."/>
            <person name="Gharbi K."/>
            <person name="Hall N."/>
            <person name="Watson M."/>
            <person name="Adriaenssens E.M."/>
            <person name="Foster-Nyarko E."/>
            <person name="Jarju S."/>
            <person name="Secka A."/>
            <person name="Antonio M."/>
            <person name="Oren A."/>
            <person name="Chaudhuri R.R."/>
            <person name="La Ragione R."/>
            <person name="Hildebrand F."/>
            <person name="Pallen M.J."/>
        </authorList>
    </citation>
    <scope>NUCLEOTIDE SEQUENCE</scope>
    <source>
        <strain evidence="2">ChiSjej1B19-3389</strain>
    </source>
</reference>
<comment type="caution">
    <text evidence="2">The sequence shown here is derived from an EMBL/GenBank/DDBJ whole genome shotgun (WGS) entry which is preliminary data.</text>
</comment>
<gene>
    <name evidence="2" type="ORF">IAD32_03225</name>
</gene>
<dbReference type="Pfam" id="PF14397">
    <property type="entry name" value="ATPgrasp_ST"/>
    <property type="match status" value="1"/>
</dbReference>
<accession>A0A9D0ZIZ1</accession>
<evidence type="ECO:0000313" key="3">
    <source>
        <dbReference type="Proteomes" id="UP000886787"/>
    </source>
</evidence>
<dbReference type="InterPro" id="IPR039523">
    <property type="entry name" value="RimK-rel_E_lig_ATP-grasp"/>
</dbReference>
<evidence type="ECO:0000313" key="2">
    <source>
        <dbReference type="EMBL" id="HIQ80281.1"/>
    </source>
</evidence>
<reference evidence="2" key="1">
    <citation type="submission" date="2020-10" db="EMBL/GenBank/DDBJ databases">
        <authorList>
            <person name="Gilroy R."/>
        </authorList>
    </citation>
    <scope>NUCLEOTIDE SEQUENCE</scope>
    <source>
        <strain evidence="2">ChiSjej1B19-3389</strain>
    </source>
</reference>
<evidence type="ECO:0000259" key="1">
    <source>
        <dbReference type="Pfam" id="PF14397"/>
    </source>
</evidence>
<organism evidence="2 3">
    <name type="scientific">Candidatus Scatavimonas merdigallinarum</name>
    <dbReference type="NCBI Taxonomy" id="2840914"/>
    <lineage>
        <taxon>Bacteria</taxon>
        <taxon>Bacillati</taxon>
        <taxon>Bacillota</taxon>
        <taxon>Clostridia</taxon>
        <taxon>Eubacteriales</taxon>
        <taxon>Oscillospiraceae</taxon>
        <taxon>Oscillospiraceae incertae sedis</taxon>
        <taxon>Candidatus Scatavimonas</taxon>
    </lineage>
</organism>
<dbReference type="EMBL" id="DVFW01000018">
    <property type="protein sequence ID" value="HIQ80281.1"/>
    <property type="molecule type" value="Genomic_DNA"/>
</dbReference>
<name>A0A9D0ZIZ1_9FIRM</name>
<dbReference type="AlphaFoldDB" id="A0A9D0ZIZ1"/>
<proteinExistence type="predicted"/>
<dbReference type="Gene3D" id="3.30.470.20">
    <property type="entry name" value="ATP-grasp fold, B domain"/>
    <property type="match status" value="1"/>
</dbReference>